<protein>
    <submittedName>
        <fullName evidence="1">Uncharacterized protein</fullName>
    </submittedName>
</protein>
<organism evidence="1">
    <name type="scientific">Fagus sylvatica</name>
    <name type="common">Beechnut</name>
    <dbReference type="NCBI Taxonomy" id="28930"/>
    <lineage>
        <taxon>Eukaryota</taxon>
        <taxon>Viridiplantae</taxon>
        <taxon>Streptophyta</taxon>
        <taxon>Embryophyta</taxon>
        <taxon>Tracheophyta</taxon>
        <taxon>Spermatophyta</taxon>
        <taxon>Magnoliopsida</taxon>
        <taxon>eudicotyledons</taxon>
        <taxon>Gunneridae</taxon>
        <taxon>Pentapetalae</taxon>
        <taxon>rosids</taxon>
        <taxon>fabids</taxon>
        <taxon>Fagales</taxon>
        <taxon>Fagaceae</taxon>
        <taxon>Fagus</taxon>
    </lineage>
</organism>
<dbReference type="AlphaFoldDB" id="A0A2N9ESD0"/>
<dbReference type="EMBL" id="OIVN01000292">
    <property type="protein sequence ID" value="SPC77768.1"/>
    <property type="molecule type" value="Genomic_DNA"/>
</dbReference>
<sequence length="171" mass="19113">MGASGINMRINYVFRFWFSGRVEKQEMGIGKETTDPLSSYDTIEIVKQAKQKHWSRNHILTRVIFKGCNAQELQYSSTLFLTLSNNYLAHTLLVPRVNLTVVRNEQIGVLLDAAAAGFKSNHQTLETFTGNAERVDDCKMSLSMNSKAPQSLLKLNQSADGNDVSLELTLA</sequence>
<gene>
    <name evidence="1" type="ORF">FSB_LOCUS5650</name>
</gene>
<proteinExistence type="predicted"/>
<evidence type="ECO:0000313" key="1">
    <source>
        <dbReference type="EMBL" id="SPC77768.1"/>
    </source>
</evidence>
<reference evidence="1" key="1">
    <citation type="submission" date="2018-02" db="EMBL/GenBank/DDBJ databases">
        <authorList>
            <person name="Cohen D.B."/>
            <person name="Kent A.D."/>
        </authorList>
    </citation>
    <scope>NUCLEOTIDE SEQUENCE</scope>
</reference>
<accession>A0A2N9ESD0</accession>
<name>A0A2N9ESD0_FAGSY</name>